<dbReference type="SUPFAM" id="SSF103473">
    <property type="entry name" value="MFS general substrate transporter"/>
    <property type="match status" value="1"/>
</dbReference>
<feature type="domain" description="Major facilitator superfamily (MFS) profile" evidence="8">
    <location>
        <begin position="1"/>
        <end position="376"/>
    </location>
</feature>
<evidence type="ECO:0000313" key="10">
    <source>
        <dbReference type="Proteomes" id="UP001165135"/>
    </source>
</evidence>
<evidence type="ECO:0000256" key="2">
    <source>
        <dbReference type="ARBA" id="ARBA00008335"/>
    </source>
</evidence>
<evidence type="ECO:0000256" key="7">
    <source>
        <dbReference type="SAM" id="Phobius"/>
    </source>
</evidence>
<dbReference type="EMBL" id="BSTJ01000001">
    <property type="protein sequence ID" value="GLY72737.1"/>
    <property type="molecule type" value="Genomic_DNA"/>
</dbReference>
<dbReference type="GO" id="GO:0022857">
    <property type="term" value="F:transmembrane transporter activity"/>
    <property type="evidence" value="ECO:0007669"/>
    <property type="project" value="InterPro"/>
</dbReference>
<feature type="transmembrane region" description="Helical" evidence="7">
    <location>
        <begin position="327"/>
        <end position="346"/>
    </location>
</feature>
<keyword evidence="5 7" id="KW-1133">Transmembrane helix</keyword>
<dbReference type="InterPro" id="IPR051788">
    <property type="entry name" value="MFS_Transporter"/>
</dbReference>
<dbReference type="Pfam" id="PF07690">
    <property type="entry name" value="MFS_1"/>
    <property type="match status" value="1"/>
</dbReference>
<sequence length="376" mass="38394">MSRGRATWLLYAVLSCFGFLLNGLGAILVPLQKDLRVGRDQVAFYPTLFAVGLLIVGVFGGLLVGRVGRAVALRLSIGGMIAGGLLLATSAQALTLLGALLIGIGGALLIQLIPALLSALHPHAPAAAVGEANGLASAASVLAPLMVGGALAAGMGWRAGYLVVPLVMLVLVLVPAWRVPLPAAEVPADDAPRADVRRLIGPWVEVLFAVSVEFCMVFWAASAVTEWHHASDGLAPAVASLFLVGMATGRSLAVPVTRRLPRARPLMLVCVAAAAAGFAVFWTAPDLLLAGAGLLVTGLGVALLYPTTVSRTVAAWPHAPDRAAARAALASGVAIGGAPFVLAHLADLIGLRIAYLVVPLLLAALVARTLAARDTP</sequence>
<evidence type="ECO:0000259" key="8">
    <source>
        <dbReference type="PROSITE" id="PS50850"/>
    </source>
</evidence>
<proteinExistence type="inferred from homology"/>
<dbReference type="PANTHER" id="PTHR23514">
    <property type="entry name" value="BYPASS OF STOP CODON PROTEIN 6"/>
    <property type="match status" value="1"/>
</dbReference>
<dbReference type="Gene3D" id="1.20.1250.20">
    <property type="entry name" value="MFS general substrate transporter like domains"/>
    <property type="match status" value="2"/>
</dbReference>
<comment type="subcellular location">
    <subcellularLocation>
        <location evidence="1">Cell membrane</location>
        <topology evidence="1">Multi-pass membrane protein</topology>
    </subcellularLocation>
</comment>
<comment type="caution">
    <text evidence="9">The sequence shown here is derived from an EMBL/GenBank/DDBJ whole genome shotgun (WGS) entry which is preliminary data.</text>
</comment>
<evidence type="ECO:0000256" key="4">
    <source>
        <dbReference type="ARBA" id="ARBA00022692"/>
    </source>
</evidence>
<evidence type="ECO:0000256" key="5">
    <source>
        <dbReference type="ARBA" id="ARBA00022989"/>
    </source>
</evidence>
<feature type="transmembrane region" description="Helical" evidence="7">
    <location>
        <begin position="288"/>
        <end position="306"/>
    </location>
</feature>
<keyword evidence="4 7" id="KW-0812">Transmembrane</keyword>
<feature type="transmembrane region" description="Helical" evidence="7">
    <location>
        <begin position="97"/>
        <end position="120"/>
    </location>
</feature>
<dbReference type="InterPro" id="IPR036259">
    <property type="entry name" value="MFS_trans_sf"/>
</dbReference>
<feature type="transmembrane region" description="Helical" evidence="7">
    <location>
        <begin position="71"/>
        <end position="91"/>
    </location>
</feature>
<keyword evidence="6 7" id="KW-0472">Membrane</keyword>
<dbReference type="Proteomes" id="UP001165135">
    <property type="component" value="Unassembled WGS sequence"/>
</dbReference>
<comment type="similarity">
    <text evidence="2">Belongs to the major facilitator superfamily.</text>
</comment>
<dbReference type="PROSITE" id="PS50850">
    <property type="entry name" value="MFS"/>
    <property type="match status" value="1"/>
</dbReference>
<reference evidence="9" key="1">
    <citation type="submission" date="2023-03" db="EMBL/GenBank/DDBJ databases">
        <title>Actinoallomurus iriomotensis NBRC 103681.</title>
        <authorList>
            <person name="Ichikawa N."/>
            <person name="Sato H."/>
            <person name="Tonouchi N."/>
        </authorList>
    </citation>
    <scope>NUCLEOTIDE SEQUENCE</scope>
    <source>
        <strain evidence="9">NBRC 103681</strain>
    </source>
</reference>
<feature type="transmembrane region" description="Helical" evidence="7">
    <location>
        <begin position="43"/>
        <end position="64"/>
    </location>
</feature>
<name>A0A9W6RER8_9ACTN</name>
<organism evidence="9 10">
    <name type="scientific">Actinoallomurus iriomotensis</name>
    <dbReference type="NCBI Taxonomy" id="478107"/>
    <lineage>
        <taxon>Bacteria</taxon>
        <taxon>Bacillati</taxon>
        <taxon>Actinomycetota</taxon>
        <taxon>Actinomycetes</taxon>
        <taxon>Streptosporangiales</taxon>
        <taxon>Thermomonosporaceae</taxon>
        <taxon>Actinoallomurus</taxon>
    </lineage>
</organism>
<evidence type="ECO:0000256" key="6">
    <source>
        <dbReference type="ARBA" id="ARBA00023136"/>
    </source>
</evidence>
<feature type="transmembrane region" description="Helical" evidence="7">
    <location>
        <begin position="265"/>
        <end position="282"/>
    </location>
</feature>
<dbReference type="GO" id="GO:0005886">
    <property type="term" value="C:plasma membrane"/>
    <property type="evidence" value="ECO:0007669"/>
    <property type="project" value="UniProtKB-SubCell"/>
</dbReference>
<evidence type="ECO:0000256" key="1">
    <source>
        <dbReference type="ARBA" id="ARBA00004651"/>
    </source>
</evidence>
<protein>
    <recommendedName>
        <fullName evidence="8">Major facilitator superfamily (MFS) profile domain-containing protein</fullName>
    </recommendedName>
</protein>
<dbReference type="AlphaFoldDB" id="A0A9W6RER8"/>
<dbReference type="InterPro" id="IPR020846">
    <property type="entry name" value="MFS_dom"/>
</dbReference>
<feature type="transmembrane region" description="Helical" evidence="7">
    <location>
        <begin position="159"/>
        <end position="179"/>
    </location>
</feature>
<feature type="transmembrane region" description="Helical" evidence="7">
    <location>
        <begin position="352"/>
        <end position="371"/>
    </location>
</feature>
<dbReference type="InterPro" id="IPR011701">
    <property type="entry name" value="MFS"/>
</dbReference>
<keyword evidence="3" id="KW-0813">Transport</keyword>
<dbReference type="PROSITE" id="PS51257">
    <property type="entry name" value="PROKAR_LIPOPROTEIN"/>
    <property type="match status" value="1"/>
</dbReference>
<evidence type="ECO:0000313" key="9">
    <source>
        <dbReference type="EMBL" id="GLY72737.1"/>
    </source>
</evidence>
<gene>
    <name evidence="9" type="ORF">Airi01_010040</name>
</gene>
<feature type="transmembrane region" description="Helical" evidence="7">
    <location>
        <begin position="233"/>
        <end position="253"/>
    </location>
</feature>
<evidence type="ECO:0000256" key="3">
    <source>
        <dbReference type="ARBA" id="ARBA00022448"/>
    </source>
</evidence>
<dbReference type="PANTHER" id="PTHR23514:SF3">
    <property type="entry name" value="BYPASS OF STOP CODON PROTEIN 6"/>
    <property type="match status" value="1"/>
</dbReference>
<feature type="transmembrane region" description="Helical" evidence="7">
    <location>
        <begin position="200"/>
        <end position="221"/>
    </location>
</feature>
<accession>A0A9W6RER8</accession>
<feature type="transmembrane region" description="Helical" evidence="7">
    <location>
        <begin position="7"/>
        <end position="31"/>
    </location>
</feature>
<feature type="transmembrane region" description="Helical" evidence="7">
    <location>
        <begin position="132"/>
        <end position="153"/>
    </location>
</feature>